<dbReference type="Gene3D" id="3.55.40.20">
    <property type="entry name" value="Iron/manganese superoxide dismutase, C-terminal domain"/>
    <property type="match status" value="1"/>
</dbReference>
<dbReference type="InterPro" id="IPR036314">
    <property type="entry name" value="SOD_C_sf"/>
</dbReference>
<feature type="binding site" evidence="6">
    <location>
        <position position="74"/>
    </location>
    <ligand>
        <name>Mn(2+)</name>
        <dbReference type="ChEBI" id="CHEBI:29035"/>
    </ligand>
</feature>
<feature type="binding site" evidence="6">
    <location>
        <position position="27"/>
    </location>
    <ligand>
        <name>Mn(2+)</name>
        <dbReference type="ChEBI" id="CHEBI:29035"/>
    </ligand>
</feature>
<dbReference type="PROSITE" id="PS00088">
    <property type="entry name" value="SOD_MN"/>
    <property type="match status" value="1"/>
</dbReference>
<comment type="similarity">
    <text evidence="1 7">Belongs to the iron/manganese superoxide dismutase family.</text>
</comment>
<feature type="domain" description="Manganese/iron superoxide dismutase C-terminal" evidence="9">
    <location>
        <begin position="89"/>
        <end position="189"/>
    </location>
</feature>
<comment type="function">
    <text evidence="7">Destroys radicals which are normally produced within the cells and which are toxic to biological systems.</text>
</comment>
<dbReference type="EC" id="1.15.1.1" evidence="2 7"/>
<reference evidence="10 11" key="1">
    <citation type="submission" date="2020-08" db="EMBL/GenBank/DDBJ databases">
        <title>Genomic Encyclopedia of Type Strains, Phase IV (KMG-IV): sequencing the most valuable type-strain genomes for metagenomic binning, comparative biology and taxonomic classification.</title>
        <authorList>
            <person name="Goeker M."/>
        </authorList>
    </citation>
    <scope>NUCLEOTIDE SEQUENCE [LARGE SCALE GENOMIC DNA]</scope>
    <source>
        <strain evidence="10 11">DSM 22548</strain>
    </source>
</reference>
<feature type="binding site" evidence="6">
    <location>
        <position position="160"/>
    </location>
    <ligand>
        <name>Mn(2+)</name>
        <dbReference type="ChEBI" id="CHEBI:29035"/>
    </ligand>
</feature>
<dbReference type="PRINTS" id="PR01703">
    <property type="entry name" value="MNSODISMTASE"/>
</dbReference>
<evidence type="ECO:0000256" key="2">
    <source>
        <dbReference type="ARBA" id="ARBA00012682"/>
    </source>
</evidence>
<keyword evidence="3 6" id="KW-0479">Metal-binding</keyword>
<dbReference type="RefSeq" id="WP_183694294.1">
    <property type="nucleotide sequence ID" value="NZ_JACICA010000001.1"/>
</dbReference>
<dbReference type="GO" id="GO:0004784">
    <property type="term" value="F:superoxide dismutase activity"/>
    <property type="evidence" value="ECO:0007669"/>
    <property type="project" value="UniProtKB-EC"/>
</dbReference>
<evidence type="ECO:0000256" key="4">
    <source>
        <dbReference type="ARBA" id="ARBA00023002"/>
    </source>
</evidence>
<dbReference type="Proteomes" id="UP000541425">
    <property type="component" value="Unassembled WGS sequence"/>
</dbReference>
<evidence type="ECO:0000256" key="6">
    <source>
        <dbReference type="PIRSR" id="PIRSR000349-1"/>
    </source>
</evidence>
<organism evidence="10 11">
    <name type="scientific">Alloprevotella rava</name>
    <dbReference type="NCBI Taxonomy" id="671218"/>
    <lineage>
        <taxon>Bacteria</taxon>
        <taxon>Pseudomonadati</taxon>
        <taxon>Bacteroidota</taxon>
        <taxon>Bacteroidia</taxon>
        <taxon>Bacteroidales</taxon>
        <taxon>Prevotellaceae</taxon>
        <taxon>Alloprevotella</taxon>
    </lineage>
</organism>
<dbReference type="EMBL" id="JACICA010000001">
    <property type="protein sequence ID" value="MBB3701983.1"/>
    <property type="molecule type" value="Genomic_DNA"/>
</dbReference>
<evidence type="ECO:0000256" key="1">
    <source>
        <dbReference type="ARBA" id="ARBA00008714"/>
    </source>
</evidence>
<dbReference type="InterPro" id="IPR019833">
    <property type="entry name" value="Mn/Fe_SOD_BS"/>
</dbReference>
<evidence type="ECO:0000256" key="3">
    <source>
        <dbReference type="ARBA" id="ARBA00022723"/>
    </source>
</evidence>
<evidence type="ECO:0000313" key="11">
    <source>
        <dbReference type="Proteomes" id="UP000541425"/>
    </source>
</evidence>
<dbReference type="PIRSF" id="PIRSF000349">
    <property type="entry name" value="SODismutase"/>
    <property type="match status" value="1"/>
</dbReference>
<dbReference type="Pfam" id="PF00081">
    <property type="entry name" value="Sod_Fe_N"/>
    <property type="match status" value="1"/>
</dbReference>
<name>A0A7W5UIG1_9BACT</name>
<dbReference type="SUPFAM" id="SSF46609">
    <property type="entry name" value="Fe,Mn superoxide dismutase (SOD), N-terminal domain"/>
    <property type="match status" value="1"/>
</dbReference>
<feature type="domain" description="Manganese/iron superoxide dismutase N-terminal" evidence="8">
    <location>
        <begin position="2"/>
        <end position="82"/>
    </location>
</feature>
<dbReference type="PANTHER" id="PTHR42769:SF3">
    <property type="entry name" value="SUPEROXIDE DISMUTASE [FE] 2, CHLOROPLASTIC"/>
    <property type="match status" value="1"/>
</dbReference>
<keyword evidence="4 7" id="KW-0560">Oxidoreductase</keyword>
<evidence type="ECO:0000259" key="9">
    <source>
        <dbReference type="Pfam" id="PF02777"/>
    </source>
</evidence>
<evidence type="ECO:0000256" key="5">
    <source>
        <dbReference type="ARBA" id="ARBA00023004"/>
    </source>
</evidence>
<dbReference type="GO" id="GO:0046872">
    <property type="term" value="F:metal ion binding"/>
    <property type="evidence" value="ECO:0007669"/>
    <property type="project" value="UniProtKB-KW"/>
</dbReference>
<comment type="catalytic activity">
    <reaction evidence="7">
        <text>2 superoxide + 2 H(+) = H2O2 + O2</text>
        <dbReference type="Rhea" id="RHEA:20696"/>
        <dbReference type="ChEBI" id="CHEBI:15378"/>
        <dbReference type="ChEBI" id="CHEBI:15379"/>
        <dbReference type="ChEBI" id="CHEBI:16240"/>
        <dbReference type="ChEBI" id="CHEBI:18421"/>
        <dbReference type="EC" id="1.15.1.1"/>
    </reaction>
</comment>
<dbReference type="InterPro" id="IPR036324">
    <property type="entry name" value="Mn/Fe_SOD_N_sf"/>
</dbReference>
<dbReference type="InterPro" id="IPR019831">
    <property type="entry name" value="Mn/Fe_SOD_N"/>
</dbReference>
<accession>A0A7W5UIG1</accession>
<dbReference type="Pfam" id="PF02777">
    <property type="entry name" value="Sod_Fe_C"/>
    <property type="match status" value="1"/>
</dbReference>
<evidence type="ECO:0000313" key="10">
    <source>
        <dbReference type="EMBL" id="MBB3701983.1"/>
    </source>
</evidence>
<evidence type="ECO:0000259" key="8">
    <source>
        <dbReference type="Pfam" id="PF00081"/>
    </source>
</evidence>
<dbReference type="SUPFAM" id="SSF54719">
    <property type="entry name" value="Fe,Mn superoxide dismutase (SOD), C-terminal domain"/>
    <property type="match status" value="1"/>
</dbReference>
<comment type="caution">
    <text evidence="10">The sequence shown here is derived from an EMBL/GenBank/DDBJ whole genome shotgun (WGS) entry which is preliminary data.</text>
</comment>
<dbReference type="InterPro" id="IPR001189">
    <property type="entry name" value="Mn/Fe_SOD"/>
</dbReference>
<keyword evidence="5" id="KW-0408">Iron</keyword>
<evidence type="ECO:0000256" key="7">
    <source>
        <dbReference type="RuleBase" id="RU000414"/>
    </source>
</evidence>
<dbReference type="Gene3D" id="1.10.287.990">
    <property type="entry name" value="Fe,Mn superoxide dismutase (SOD) domain"/>
    <property type="match status" value="1"/>
</dbReference>
<feature type="binding site" evidence="6">
    <location>
        <position position="156"/>
    </location>
    <ligand>
        <name>Mn(2+)</name>
        <dbReference type="ChEBI" id="CHEBI:29035"/>
    </ligand>
</feature>
<dbReference type="AlphaFoldDB" id="A0A7W5UIG1"/>
<dbReference type="PANTHER" id="PTHR42769">
    <property type="entry name" value="SUPEROXIDE DISMUTASE"/>
    <property type="match status" value="1"/>
</dbReference>
<dbReference type="FunFam" id="1.10.287.990:FF:000002">
    <property type="entry name" value="Superoxide dismutase"/>
    <property type="match status" value="1"/>
</dbReference>
<gene>
    <name evidence="10" type="ORF">FHS60_000425</name>
</gene>
<dbReference type="InterPro" id="IPR019832">
    <property type="entry name" value="Mn/Fe_SOD_C"/>
</dbReference>
<protein>
    <recommendedName>
        <fullName evidence="2 7">Superoxide dismutase</fullName>
        <ecNumber evidence="2 7">1.15.1.1</ecNumber>
    </recommendedName>
</protein>
<proteinExistence type="inferred from homology"/>
<sequence>MKHEMPKLNYPLDGLKPRISEDTMKFHYGKHLQAYTDNLNKLIKGTEFEDKSLEEIVRTANGAIYNNAAQVWNHTFFFETLSPTAKPISGTLKAKLIATYGSIDNFKNQLMAKATGLFGSGWIWLTYNERNQLNIEAMTNAGNPLQKNMTPLMTIDVWEHAYYLDYQNRRADFCEAVWELTDWQLVEQRMEKNLFNIYY</sequence>